<organism evidence="1 2">
    <name type="scientific">Brassica carinata</name>
    <name type="common">Ethiopian mustard</name>
    <name type="synonym">Abyssinian cabbage</name>
    <dbReference type="NCBI Taxonomy" id="52824"/>
    <lineage>
        <taxon>Eukaryota</taxon>
        <taxon>Viridiplantae</taxon>
        <taxon>Streptophyta</taxon>
        <taxon>Embryophyta</taxon>
        <taxon>Tracheophyta</taxon>
        <taxon>Spermatophyta</taxon>
        <taxon>Magnoliopsida</taxon>
        <taxon>eudicotyledons</taxon>
        <taxon>Gunneridae</taxon>
        <taxon>Pentapetalae</taxon>
        <taxon>rosids</taxon>
        <taxon>malvids</taxon>
        <taxon>Brassicales</taxon>
        <taxon>Brassicaceae</taxon>
        <taxon>Brassiceae</taxon>
        <taxon>Brassica</taxon>
    </lineage>
</organism>
<evidence type="ECO:0000313" key="2">
    <source>
        <dbReference type="Proteomes" id="UP000886595"/>
    </source>
</evidence>
<dbReference type="AlphaFoldDB" id="A0A8X7VQ35"/>
<comment type="caution">
    <text evidence="1">The sequence shown here is derived from an EMBL/GenBank/DDBJ whole genome shotgun (WGS) entry which is preliminary data.</text>
</comment>
<dbReference type="Proteomes" id="UP000886595">
    <property type="component" value="Unassembled WGS sequence"/>
</dbReference>
<sequence length="195" mass="20538">MGSRPLQRAPVGVKVRGLIPSIEATSVTALDGQAAGSSSSSHGKTPERADGLSSILLVFHLPHSLLSLPLHHVVSLEKASDLSISKPRPQLGSALMLTFSGVEMSLERFGSSDGWLLERSRLYRFTSCMSSSSVGGDVVIGLSPSLWCLGVEDPSSTLKSTFMIVSSNHVVAKAAGGVSRYTPSSRVDLMILEAC</sequence>
<dbReference type="EMBL" id="JAAMPC010000004">
    <property type="protein sequence ID" value="KAG2315356.1"/>
    <property type="molecule type" value="Genomic_DNA"/>
</dbReference>
<proteinExistence type="predicted"/>
<evidence type="ECO:0000313" key="1">
    <source>
        <dbReference type="EMBL" id="KAG2315356.1"/>
    </source>
</evidence>
<protein>
    <submittedName>
        <fullName evidence="1">Uncharacterized protein</fullName>
    </submittedName>
</protein>
<keyword evidence="2" id="KW-1185">Reference proteome</keyword>
<reference evidence="1 2" key="1">
    <citation type="submission" date="2020-02" db="EMBL/GenBank/DDBJ databases">
        <authorList>
            <person name="Ma Q."/>
            <person name="Huang Y."/>
            <person name="Song X."/>
            <person name="Pei D."/>
        </authorList>
    </citation>
    <scope>NUCLEOTIDE SEQUENCE [LARGE SCALE GENOMIC DNA]</scope>
    <source>
        <strain evidence="1">Sxm20200214</strain>
        <tissue evidence="1">Leaf</tissue>
    </source>
</reference>
<name>A0A8X7VQ35_BRACI</name>
<gene>
    <name evidence="1" type="ORF">Bca52824_018478</name>
</gene>
<accession>A0A8X7VQ35</accession>